<dbReference type="InterPro" id="IPR058007">
    <property type="entry name" value="Gp5.9"/>
</dbReference>
<gene>
    <name evidence="1" type="ORF">RL2RES_158</name>
</gene>
<dbReference type="EMBL" id="MN549361">
    <property type="protein sequence ID" value="QGZ14302.1"/>
    <property type="molecule type" value="Genomic_DNA"/>
</dbReference>
<proteinExistence type="predicted"/>
<protein>
    <submittedName>
        <fullName evidence="1">Uncharacterized protein</fullName>
    </submittedName>
</protein>
<name>A0A6B9J3T6_9CAUD</name>
<keyword evidence="2" id="KW-1185">Reference proteome</keyword>
<dbReference type="Proteomes" id="UP000433502">
    <property type="component" value="Segment"/>
</dbReference>
<accession>A0A6B9J3T6</accession>
<organism evidence="1 2">
    <name type="scientific">Rhizobium phage RL2RES</name>
    <dbReference type="NCBI Taxonomy" id="103371"/>
    <lineage>
        <taxon>Viruses</taxon>
        <taxon>Duplodnaviria</taxon>
        <taxon>Heunggongvirae</taxon>
        <taxon>Uroviricota</taxon>
        <taxon>Caudoviricetes</taxon>
        <taxon>Pootjesviridae</taxon>
        <taxon>Innesvirus</taxon>
        <taxon>Innesvirus RL2RES</taxon>
    </lineage>
</organism>
<evidence type="ECO:0000313" key="2">
    <source>
        <dbReference type="Proteomes" id="UP000433502"/>
    </source>
</evidence>
<dbReference type="Pfam" id="PF25708">
    <property type="entry name" value="Phage_T7_Gp5_9"/>
    <property type="match status" value="1"/>
</dbReference>
<sequence>MAEAGTLTLKEPDESLVKFEGMVFEGSFSGDVTAIGHVTLPFEDYTRLLKRDALLTALEWRGVNTWIGYEEAKKRADDYS</sequence>
<reference evidence="1 2" key="1">
    <citation type="submission" date="2019-10" db="EMBL/GenBank/DDBJ databases">
        <title>Complete genome sequence of bacteriophage vB_RLeM_RL2RES.</title>
        <authorList>
            <person name="Gunathilake D."/>
            <person name="Bhat S."/>
            <person name="Yost C.K."/>
            <person name="Hynes M.F."/>
        </authorList>
    </citation>
    <scope>NUCLEOTIDE SEQUENCE [LARGE SCALE GENOMIC DNA]</scope>
</reference>
<evidence type="ECO:0000313" key="1">
    <source>
        <dbReference type="EMBL" id="QGZ14302.1"/>
    </source>
</evidence>